<evidence type="ECO:0000259" key="2">
    <source>
        <dbReference type="SMART" id="SM00256"/>
    </source>
</evidence>
<keyword evidence="4" id="KW-1185">Reference proteome</keyword>
<dbReference type="SMART" id="SM00256">
    <property type="entry name" value="FBOX"/>
    <property type="match status" value="1"/>
</dbReference>
<feature type="compositionally biased region" description="Polar residues" evidence="1">
    <location>
        <begin position="285"/>
        <end position="296"/>
    </location>
</feature>
<sequence>LCILLPAAGVVHLAPGGGVRLLPGPARRRQTRRASPSPASQDLLEAPSLAASLARLWLPVVAADADLRNLDLLLGLENRVHLTAADGLAGDCRLDQDIGTLAILYVAVSCSGQEMSTISQQKEVGGLMMITQHLSEDLVVEILLHVPPDDPAHLFRVSLICKSWRRLLTDPAFHFRYHTFHRTPPLLGFFHHSEPNQVQFVPTMSFRPCKPNRNDHVILDCRHGRVLLFDMSAETSDFIVWDPITDEEQRVPPGKDIRELQDILVMSLLVNMNLDDSMNKEDDNNNSSSANKQTDAPTEDHGEEKTNPSLGTEESSICCYSVSTVLSDQIV</sequence>
<proteinExistence type="predicted"/>
<dbReference type="Pfam" id="PF00646">
    <property type="entry name" value="F-box"/>
    <property type="match status" value="1"/>
</dbReference>
<organism evidence="3 4">
    <name type="scientific">Eragrostis curvula</name>
    <name type="common">weeping love grass</name>
    <dbReference type="NCBI Taxonomy" id="38414"/>
    <lineage>
        <taxon>Eukaryota</taxon>
        <taxon>Viridiplantae</taxon>
        <taxon>Streptophyta</taxon>
        <taxon>Embryophyta</taxon>
        <taxon>Tracheophyta</taxon>
        <taxon>Spermatophyta</taxon>
        <taxon>Magnoliopsida</taxon>
        <taxon>Liliopsida</taxon>
        <taxon>Poales</taxon>
        <taxon>Poaceae</taxon>
        <taxon>PACMAD clade</taxon>
        <taxon>Chloridoideae</taxon>
        <taxon>Eragrostideae</taxon>
        <taxon>Eragrostidinae</taxon>
        <taxon>Eragrostis</taxon>
    </lineage>
</organism>
<dbReference type="EMBL" id="RWGY01000051">
    <property type="protein sequence ID" value="TVU04612.1"/>
    <property type="molecule type" value="Genomic_DNA"/>
</dbReference>
<gene>
    <name evidence="3" type="ORF">EJB05_47732</name>
</gene>
<dbReference type="InterPro" id="IPR036047">
    <property type="entry name" value="F-box-like_dom_sf"/>
</dbReference>
<feature type="region of interest" description="Disordered" evidence="1">
    <location>
        <begin position="276"/>
        <end position="313"/>
    </location>
</feature>
<dbReference type="Gene3D" id="1.20.1280.50">
    <property type="match status" value="1"/>
</dbReference>
<dbReference type="SUPFAM" id="SSF81383">
    <property type="entry name" value="F-box domain"/>
    <property type="match status" value="1"/>
</dbReference>
<protein>
    <recommendedName>
        <fullName evidence="2">F-box domain-containing protein</fullName>
    </recommendedName>
</protein>
<dbReference type="InterPro" id="IPR001810">
    <property type="entry name" value="F-box_dom"/>
</dbReference>
<reference evidence="3 4" key="1">
    <citation type="journal article" date="2019" name="Sci. Rep.">
        <title>A high-quality genome of Eragrostis curvula grass provides insights into Poaceae evolution and supports new strategies to enhance forage quality.</title>
        <authorList>
            <person name="Carballo J."/>
            <person name="Santos B.A.C.M."/>
            <person name="Zappacosta D."/>
            <person name="Garbus I."/>
            <person name="Selva J.P."/>
            <person name="Gallo C.A."/>
            <person name="Diaz A."/>
            <person name="Albertini E."/>
            <person name="Caccamo M."/>
            <person name="Echenique V."/>
        </authorList>
    </citation>
    <scope>NUCLEOTIDE SEQUENCE [LARGE SCALE GENOMIC DNA]</scope>
    <source>
        <strain evidence="4">cv. Victoria</strain>
        <tissue evidence="3">Leaf</tissue>
    </source>
</reference>
<feature type="domain" description="F-box" evidence="2">
    <location>
        <begin position="134"/>
        <end position="177"/>
    </location>
</feature>
<dbReference type="OrthoDB" id="687793at2759"/>
<dbReference type="PANTHER" id="PTHR32133">
    <property type="entry name" value="OS07G0120400 PROTEIN"/>
    <property type="match status" value="1"/>
</dbReference>
<feature type="region of interest" description="Disordered" evidence="1">
    <location>
        <begin position="22"/>
        <end position="41"/>
    </location>
</feature>
<comment type="caution">
    <text evidence="3">The sequence shown here is derived from an EMBL/GenBank/DDBJ whole genome shotgun (WGS) entry which is preliminary data.</text>
</comment>
<evidence type="ECO:0000313" key="3">
    <source>
        <dbReference type="EMBL" id="TVU04612.1"/>
    </source>
</evidence>
<evidence type="ECO:0000313" key="4">
    <source>
        <dbReference type="Proteomes" id="UP000324897"/>
    </source>
</evidence>
<evidence type="ECO:0000256" key="1">
    <source>
        <dbReference type="SAM" id="MobiDB-lite"/>
    </source>
</evidence>
<feature type="non-terminal residue" evidence="3">
    <location>
        <position position="1"/>
    </location>
</feature>
<accession>A0A5J9T027</accession>
<name>A0A5J9T027_9POAL</name>
<dbReference type="AlphaFoldDB" id="A0A5J9T027"/>
<dbReference type="Proteomes" id="UP000324897">
    <property type="component" value="Unassembled WGS sequence"/>
</dbReference>